<accession>A0ABV6EWE0</accession>
<dbReference type="EMBL" id="JBHLWM010000008">
    <property type="protein sequence ID" value="MFC0242510.1"/>
    <property type="molecule type" value="Genomic_DNA"/>
</dbReference>
<proteinExistence type="predicted"/>
<organism evidence="2 3">
    <name type="scientific">Rhodopseudomonas telluris</name>
    <dbReference type="NCBI Taxonomy" id="644215"/>
    <lineage>
        <taxon>Bacteria</taxon>
        <taxon>Pseudomonadati</taxon>
        <taxon>Pseudomonadota</taxon>
        <taxon>Alphaproteobacteria</taxon>
        <taxon>Hyphomicrobiales</taxon>
        <taxon>Nitrobacteraceae</taxon>
        <taxon>Rhodopseudomonas</taxon>
    </lineage>
</organism>
<keyword evidence="1" id="KW-0732">Signal</keyword>
<protein>
    <submittedName>
        <fullName evidence="2">Uncharacterized protein</fullName>
    </submittedName>
</protein>
<dbReference type="RefSeq" id="WP_378390550.1">
    <property type="nucleotide sequence ID" value="NZ_JBHLWM010000008.1"/>
</dbReference>
<feature type="signal peptide" evidence="1">
    <location>
        <begin position="1"/>
        <end position="23"/>
    </location>
</feature>
<gene>
    <name evidence="2" type="ORF">ACFFJ6_18605</name>
</gene>
<comment type="caution">
    <text evidence="2">The sequence shown here is derived from an EMBL/GenBank/DDBJ whole genome shotgun (WGS) entry which is preliminary data.</text>
</comment>
<sequence>MGVRGLCAALAVALLNLAGLAPAGAQSPTERIDAALQNITSIVRADRVGYATIWDGNKYVQCRRLPNRDMRCEAAGVTLQPSLARVLNAERQSRLVALAWVLDPAFGNYTRTFPGDMPTSQIAEHVLKALTEAYLINIPDLEFGTAWVVDIPCPPRNGPSQNLAGMINDAKSMLPTALLSCSYKAPAAPQRAETLDALLALYGPSTTAEIQRLRINATQRVHVVFDSGIGYIQCMPEMPPVALYCEAQSAERWPALTAVLTPDKIARLTTAGYAEPGRAPNYSKSYPLTLADGAIATEILTLLHSVYGYTGSTRLKIRTE</sequence>
<evidence type="ECO:0000313" key="2">
    <source>
        <dbReference type="EMBL" id="MFC0242510.1"/>
    </source>
</evidence>
<evidence type="ECO:0000256" key="1">
    <source>
        <dbReference type="SAM" id="SignalP"/>
    </source>
</evidence>
<feature type="chain" id="PRO_5045061375" evidence="1">
    <location>
        <begin position="24"/>
        <end position="320"/>
    </location>
</feature>
<name>A0ABV6EWE0_9BRAD</name>
<reference evidence="2 3" key="1">
    <citation type="submission" date="2024-09" db="EMBL/GenBank/DDBJ databases">
        <authorList>
            <person name="Sun Q."/>
            <person name="Mori K."/>
        </authorList>
    </citation>
    <scope>NUCLEOTIDE SEQUENCE [LARGE SCALE GENOMIC DNA]</scope>
    <source>
        <strain evidence="2 3">KCTC 23279</strain>
    </source>
</reference>
<evidence type="ECO:0000313" key="3">
    <source>
        <dbReference type="Proteomes" id="UP001589775"/>
    </source>
</evidence>
<keyword evidence="3" id="KW-1185">Reference proteome</keyword>
<dbReference type="Proteomes" id="UP001589775">
    <property type="component" value="Unassembled WGS sequence"/>
</dbReference>